<dbReference type="Gene3D" id="1.10.10.60">
    <property type="entry name" value="Homeodomain-like"/>
    <property type="match status" value="1"/>
</dbReference>
<feature type="non-terminal residue" evidence="7">
    <location>
        <position position="1"/>
    </location>
</feature>
<dbReference type="GO" id="GO:0006357">
    <property type="term" value="P:regulation of transcription by RNA polymerase II"/>
    <property type="evidence" value="ECO:0007669"/>
    <property type="project" value="TreeGrafter"/>
</dbReference>
<dbReference type="InterPro" id="IPR017884">
    <property type="entry name" value="SANT_dom"/>
</dbReference>
<dbReference type="InterPro" id="IPR017930">
    <property type="entry name" value="Myb_dom"/>
</dbReference>
<keyword evidence="2" id="KW-0863">Zinc-finger</keyword>
<evidence type="ECO:0000256" key="1">
    <source>
        <dbReference type="ARBA" id="ARBA00022723"/>
    </source>
</evidence>
<feature type="domain" description="SANT" evidence="5">
    <location>
        <begin position="56"/>
        <end position="109"/>
    </location>
</feature>
<dbReference type="EMBL" id="KE375071">
    <property type="protein sequence ID" value="EPQ64290.1"/>
    <property type="molecule type" value="Genomic_DNA"/>
</dbReference>
<dbReference type="SUPFAM" id="SSF57850">
    <property type="entry name" value="RING/U-box"/>
    <property type="match status" value="1"/>
</dbReference>
<dbReference type="PROSITE" id="PS50090">
    <property type="entry name" value="MYB_LIKE"/>
    <property type="match status" value="1"/>
</dbReference>
<feature type="domain" description="Myb-like" evidence="4">
    <location>
        <begin position="60"/>
        <end position="105"/>
    </location>
</feature>
<dbReference type="SUPFAM" id="SSF46689">
    <property type="entry name" value="Homeodomain-like"/>
    <property type="match status" value="1"/>
</dbReference>
<accession>A0A656KJ90</accession>
<keyword evidence="3" id="KW-0862">Zinc</keyword>
<evidence type="ECO:0000259" key="6">
    <source>
        <dbReference type="PROSITE" id="PS51294"/>
    </source>
</evidence>
<dbReference type="InterPro" id="IPR009057">
    <property type="entry name" value="Homeodomain-like_sf"/>
</dbReference>
<dbReference type="AlphaFoldDB" id="A0A656KJ90"/>
<evidence type="ECO:0000313" key="7">
    <source>
        <dbReference type="EMBL" id="EPQ64290.1"/>
    </source>
</evidence>
<proteinExistence type="predicted"/>
<dbReference type="SMART" id="SM00717">
    <property type="entry name" value="SANT"/>
    <property type="match status" value="1"/>
</dbReference>
<evidence type="ECO:0000256" key="3">
    <source>
        <dbReference type="ARBA" id="ARBA00022833"/>
    </source>
</evidence>
<dbReference type="GO" id="GO:0003682">
    <property type="term" value="F:chromatin binding"/>
    <property type="evidence" value="ECO:0007669"/>
    <property type="project" value="TreeGrafter"/>
</dbReference>
<dbReference type="PANTHER" id="PTHR12374:SF20">
    <property type="entry name" value="TRANSCRIPTIONAL ADAPTER 2-ALPHA"/>
    <property type="match status" value="1"/>
</dbReference>
<dbReference type="InterPro" id="IPR001005">
    <property type="entry name" value="SANT/Myb"/>
</dbReference>
<dbReference type="CDD" id="cd00167">
    <property type="entry name" value="SANT"/>
    <property type="match status" value="1"/>
</dbReference>
<evidence type="ECO:0000259" key="5">
    <source>
        <dbReference type="PROSITE" id="PS51293"/>
    </source>
</evidence>
<reference evidence="8" key="1">
    <citation type="journal article" date="2013" name="Nat. Genet.">
        <title>The wheat powdery mildew genome shows the unique evolution of an obligate biotroph.</title>
        <authorList>
            <person name="Wicker T."/>
            <person name="Oberhaensli S."/>
            <person name="Parlange F."/>
            <person name="Buchmann J.P."/>
            <person name="Shatalina M."/>
            <person name="Roffler S."/>
            <person name="Ben-David R."/>
            <person name="Dolezel J."/>
            <person name="Simkova H."/>
            <person name="Schulze-Lefert P."/>
            <person name="Spanu P.D."/>
            <person name="Bruggmann R."/>
            <person name="Amselem J."/>
            <person name="Quesneville H."/>
            <person name="Ver Loren van Themaat E."/>
            <person name="Paape T."/>
            <person name="Shimizu K.K."/>
            <person name="Keller B."/>
        </authorList>
    </citation>
    <scope>NUCLEOTIDE SEQUENCE [LARGE SCALE GENOMIC DNA]</scope>
    <source>
        <strain evidence="8">96224</strain>
    </source>
</reference>
<dbReference type="Proteomes" id="UP000053110">
    <property type="component" value="Unassembled WGS sequence"/>
</dbReference>
<dbReference type="PROSITE" id="PS51293">
    <property type="entry name" value="SANT"/>
    <property type="match status" value="1"/>
</dbReference>
<protein>
    <submittedName>
        <fullName evidence="7">Transcription coactivator component of the ADA and SAGA transcriptional adaptor-HAT complex</fullName>
    </submittedName>
</protein>
<dbReference type="Pfam" id="PF00249">
    <property type="entry name" value="Myb_DNA-binding"/>
    <property type="match status" value="1"/>
</dbReference>
<dbReference type="Pfam" id="PF25299">
    <property type="entry name" value="ZZ_ADA2"/>
    <property type="match status" value="1"/>
</dbReference>
<organism evidence="7 8">
    <name type="scientific">Blumeria graminis f. sp. tritici 96224</name>
    <dbReference type="NCBI Taxonomy" id="1268274"/>
    <lineage>
        <taxon>Eukaryota</taxon>
        <taxon>Fungi</taxon>
        <taxon>Dikarya</taxon>
        <taxon>Ascomycota</taxon>
        <taxon>Pezizomycotina</taxon>
        <taxon>Leotiomycetes</taxon>
        <taxon>Erysiphales</taxon>
        <taxon>Erysiphaceae</taxon>
        <taxon>Blumeria</taxon>
    </lineage>
</organism>
<dbReference type="GO" id="GO:0070461">
    <property type="term" value="C:SAGA-type complex"/>
    <property type="evidence" value="ECO:0007669"/>
    <property type="project" value="TreeGrafter"/>
</dbReference>
<dbReference type="InterPro" id="IPR000433">
    <property type="entry name" value="Znf_ZZ"/>
</dbReference>
<dbReference type="InterPro" id="IPR043145">
    <property type="entry name" value="Znf_ZZ_sf"/>
</dbReference>
<dbReference type="FunFam" id="1.10.10.60:FF:000115">
    <property type="entry name" value="Transcriptional adapter 2"/>
    <property type="match status" value="1"/>
</dbReference>
<dbReference type="GO" id="GO:0008270">
    <property type="term" value="F:zinc ion binding"/>
    <property type="evidence" value="ECO:0007669"/>
    <property type="project" value="UniProtKB-KW"/>
</dbReference>
<feature type="domain" description="HTH myb-type" evidence="6">
    <location>
        <begin position="60"/>
        <end position="109"/>
    </location>
</feature>
<gene>
    <name evidence="7" type="ORF">BGT96224_1006</name>
</gene>
<dbReference type="PROSITE" id="PS51294">
    <property type="entry name" value="HTH_MYB"/>
    <property type="match status" value="1"/>
</dbReference>
<sequence length="140" mass="15935">SATCVLQISLQQIRCADSHCHDYDLCVLCFSNGETSHNHNPGTHPYRVIEQNSVPIYDKNWGADEELLLLEGAEIYGFGSWADIADHIGGYRNKDEVRAHYQKIYLDSPNFPLPLRASPQDTQLLDEISREEFQARKKEG</sequence>
<dbReference type="PANTHER" id="PTHR12374">
    <property type="entry name" value="TRANSCRIPTIONAL ADAPTOR 2 ADA2 -RELATED"/>
    <property type="match status" value="1"/>
</dbReference>
<name>A0A656KJ90_BLUGR</name>
<evidence type="ECO:0000256" key="2">
    <source>
        <dbReference type="ARBA" id="ARBA00022771"/>
    </source>
</evidence>
<dbReference type="GO" id="GO:0003713">
    <property type="term" value="F:transcription coactivator activity"/>
    <property type="evidence" value="ECO:0007669"/>
    <property type="project" value="TreeGrafter"/>
</dbReference>
<keyword evidence="1" id="KW-0479">Metal-binding</keyword>
<evidence type="ECO:0000259" key="4">
    <source>
        <dbReference type="PROSITE" id="PS50090"/>
    </source>
</evidence>
<dbReference type="GO" id="GO:0005634">
    <property type="term" value="C:nucleus"/>
    <property type="evidence" value="ECO:0007669"/>
    <property type="project" value="TreeGrafter"/>
</dbReference>
<evidence type="ECO:0000313" key="8">
    <source>
        <dbReference type="Proteomes" id="UP000053110"/>
    </source>
</evidence>
<dbReference type="GO" id="GO:0006338">
    <property type="term" value="P:chromatin remodeling"/>
    <property type="evidence" value="ECO:0007669"/>
    <property type="project" value="TreeGrafter"/>
</dbReference>
<dbReference type="Gene3D" id="3.30.60.90">
    <property type="match status" value="1"/>
</dbReference>
<dbReference type="OrthoDB" id="270417at2759"/>